<gene>
    <name evidence="2" type="ORF">SAMN06297358_3241</name>
</gene>
<feature type="chain" id="PRO_5012696247" evidence="1">
    <location>
        <begin position="23"/>
        <end position="819"/>
    </location>
</feature>
<dbReference type="EMBL" id="OCMT01000003">
    <property type="protein sequence ID" value="SOD18897.1"/>
    <property type="molecule type" value="Genomic_DNA"/>
</dbReference>
<dbReference type="InterPro" id="IPR008969">
    <property type="entry name" value="CarboxyPept-like_regulatory"/>
</dbReference>
<organism evidence="2 3">
    <name type="scientific">Pedobacter xixiisoli</name>
    <dbReference type="NCBI Taxonomy" id="1476464"/>
    <lineage>
        <taxon>Bacteria</taxon>
        <taxon>Pseudomonadati</taxon>
        <taxon>Bacteroidota</taxon>
        <taxon>Sphingobacteriia</taxon>
        <taxon>Sphingobacteriales</taxon>
        <taxon>Sphingobacteriaceae</taxon>
        <taxon>Pedobacter</taxon>
    </lineage>
</organism>
<dbReference type="AlphaFoldDB" id="A0A286AAP2"/>
<evidence type="ECO:0000256" key="1">
    <source>
        <dbReference type="SAM" id="SignalP"/>
    </source>
</evidence>
<dbReference type="Gene3D" id="2.60.40.1120">
    <property type="entry name" value="Carboxypeptidase-like, regulatory domain"/>
    <property type="match status" value="1"/>
</dbReference>
<evidence type="ECO:0000313" key="3">
    <source>
        <dbReference type="Proteomes" id="UP000219281"/>
    </source>
</evidence>
<proteinExistence type="predicted"/>
<dbReference type="Pfam" id="PF13715">
    <property type="entry name" value="CarbopepD_reg_2"/>
    <property type="match status" value="1"/>
</dbReference>
<dbReference type="Proteomes" id="UP000219281">
    <property type="component" value="Unassembled WGS sequence"/>
</dbReference>
<feature type="signal peptide" evidence="1">
    <location>
        <begin position="1"/>
        <end position="22"/>
    </location>
</feature>
<protein>
    <submittedName>
        <fullName evidence="2">CarboxypepD_reg-like domain-containing protein</fullName>
    </submittedName>
</protein>
<sequence>MTFYFRCCLLVFLCVKVSGISAQQFTLTGKVTEVKGSIVPFVSVYVNTTTQGTSSNVDGQYKLSLPAGRIELLFTAVGYDDRKVIVTMKENTTLDIVLAPKIFTLNDVIIKSSNINRADNIIKKVIEKRKTYLNEIEAFSCEVYTKAMQKLLNAPKKFFGRDVAAILELDSNRQGVIYLSETESKLDFKQRDKIREVMISSKIAGDDNGFSFNKASDLSVNFYNNVLFEDKLCVRGFVSPVADNAFSYYKYKFLGTSEEDGKTISKIQVIPKRKNLPAFSGIIYIVNDSWRISAVNLFITKENGIELIDTLTVQQKLIEVGDVYVPQSIQFSIAGKLFGFKFSGYVMGVYKNYNVKPTFNKGFFSNEILKIERSSNKKDPFYWEKNRSVPLTIEERDNYKRKDSVTALKSSQRYLDSVDQVKNRFNLAQILVTPYVHYRSYNRKSVTYDPVATSVFFNTVEGLALKYAVNWRQGFEDGRYYTIKPEVRYGFANERFNANIKSRYLFDASRNGSIAVGFGSEVANLNSNQQTNLLQNTINTLVFGKNVAKFYERRFFNIEASREFAPSFEVKISADYARRNALTNSNFTNFRKETDFTSNNPFEPTDENSLLFPKHKALVVSGMLAYTVAQKYITRPDGRFYIESDYPRIELNYKRGLKGVFGSSVDYDFISMEIYQKKLHFGMLGKSSILLGAGKFLTTKSLNYPDWKHFRANQSIVFDSDERNFQFLDFYIFNTTKQYFEAHFQHNFGSFFVSKIPLLRKLKLEEIIGYAYLSSPEKRNYNEFYFGVKRLNFRVHYGYAYDTDILIKKGFKFSYGFNL</sequence>
<dbReference type="InterPro" id="IPR043741">
    <property type="entry name" value="DUF5686"/>
</dbReference>
<dbReference type="RefSeq" id="WP_097133040.1">
    <property type="nucleotide sequence ID" value="NZ_OCMT01000003.1"/>
</dbReference>
<keyword evidence="1" id="KW-0732">Signal</keyword>
<evidence type="ECO:0000313" key="2">
    <source>
        <dbReference type="EMBL" id="SOD18897.1"/>
    </source>
</evidence>
<name>A0A286AAP2_9SPHI</name>
<reference evidence="3" key="1">
    <citation type="submission" date="2017-09" db="EMBL/GenBank/DDBJ databases">
        <authorList>
            <person name="Varghese N."/>
            <person name="Submissions S."/>
        </authorList>
    </citation>
    <scope>NUCLEOTIDE SEQUENCE [LARGE SCALE GENOMIC DNA]</scope>
    <source>
        <strain evidence="3">CGMCC 1.12803</strain>
    </source>
</reference>
<dbReference type="Pfam" id="PF18939">
    <property type="entry name" value="DUF5686"/>
    <property type="match status" value="1"/>
</dbReference>
<dbReference type="OrthoDB" id="983143at2"/>
<accession>A0A286AAP2</accession>
<dbReference type="SUPFAM" id="SSF49464">
    <property type="entry name" value="Carboxypeptidase regulatory domain-like"/>
    <property type="match status" value="1"/>
</dbReference>
<keyword evidence="3" id="KW-1185">Reference proteome</keyword>